<dbReference type="GO" id="GO:0004930">
    <property type="term" value="F:G protein-coupled receptor activity"/>
    <property type="evidence" value="ECO:0007669"/>
    <property type="project" value="UniProtKB-KW"/>
</dbReference>
<evidence type="ECO:0000259" key="20">
    <source>
        <dbReference type="PROSITE" id="PS50261"/>
    </source>
</evidence>
<dbReference type="RefSeq" id="XP_012868259.1">
    <property type="nucleotide sequence ID" value="XM_013012805.1"/>
</dbReference>
<feature type="transmembrane region" description="Helical" evidence="17">
    <location>
        <begin position="274"/>
        <end position="293"/>
    </location>
</feature>
<name>A0A1S3EWD8_DIPOR</name>
<evidence type="ECO:0000256" key="7">
    <source>
        <dbReference type="ARBA" id="ARBA00023040"/>
    </source>
</evidence>
<feature type="chain" id="PRO_5010164460" description="Adhesion G protein-coupled receptor G3" evidence="18">
    <location>
        <begin position="20"/>
        <end position="544"/>
    </location>
</feature>
<dbReference type="OrthoDB" id="6134459at2759"/>
<keyword evidence="11" id="KW-0325">Glycoprotein</keyword>
<reference evidence="22" key="1">
    <citation type="submission" date="2025-08" db="UniProtKB">
        <authorList>
            <consortium name="RefSeq"/>
        </authorList>
    </citation>
    <scope>IDENTIFICATION</scope>
    <source>
        <tissue evidence="22">Kidney</tissue>
    </source>
</reference>
<feature type="signal peptide" evidence="18">
    <location>
        <begin position="1"/>
        <end position="19"/>
    </location>
</feature>
<feature type="transmembrane region" description="Helical" evidence="17">
    <location>
        <begin position="305"/>
        <end position="322"/>
    </location>
</feature>
<dbReference type="KEGG" id="dord:105983058"/>
<evidence type="ECO:0000256" key="5">
    <source>
        <dbReference type="ARBA" id="ARBA00022729"/>
    </source>
</evidence>
<comment type="similarity">
    <text evidence="2">Belongs to the G-protein coupled receptor 2 family. Adhesion G-protein coupled receptor (ADGR) subfamily.</text>
</comment>
<organism evidence="21 22">
    <name type="scientific">Dipodomys ordii</name>
    <name type="common">Ord's kangaroo rat</name>
    <dbReference type="NCBI Taxonomy" id="10020"/>
    <lineage>
        <taxon>Eukaryota</taxon>
        <taxon>Metazoa</taxon>
        <taxon>Chordata</taxon>
        <taxon>Craniata</taxon>
        <taxon>Vertebrata</taxon>
        <taxon>Euteleostomi</taxon>
        <taxon>Mammalia</taxon>
        <taxon>Eutheria</taxon>
        <taxon>Euarchontoglires</taxon>
        <taxon>Glires</taxon>
        <taxon>Rodentia</taxon>
        <taxon>Castorimorpha</taxon>
        <taxon>Heteromyidae</taxon>
        <taxon>Dipodomyinae</taxon>
        <taxon>Dipodomys</taxon>
    </lineage>
</organism>
<proteinExistence type="inferred from homology"/>
<dbReference type="Proteomes" id="UP000081671">
    <property type="component" value="Unplaced"/>
</dbReference>
<dbReference type="Pfam" id="PF01825">
    <property type="entry name" value="GPS"/>
    <property type="match status" value="1"/>
</dbReference>
<evidence type="ECO:0000256" key="6">
    <source>
        <dbReference type="ARBA" id="ARBA00022989"/>
    </source>
</evidence>
<evidence type="ECO:0000256" key="10">
    <source>
        <dbReference type="ARBA" id="ARBA00023170"/>
    </source>
</evidence>
<dbReference type="FunFam" id="1.20.1070.10:FF:000222">
    <property type="entry name" value="Adhesion G protein-coupled receptor G3"/>
    <property type="match status" value="1"/>
</dbReference>
<dbReference type="InterPro" id="IPR003910">
    <property type="entry name" value="GPR1/GPR3/GPR5"/>
</dbReference>
<comment type="subcellular location">
    <subcellularLocation>
        <location evidence="1">Cell membrane</location>
        <topology evidence="1">Multi-pass membrane protein</topology>
    </subcellularLocation>
</comment>
<dbReference type="GO" id="GO:0007166">
    <property type="term" value="P:cell surface receptor signaling pathway"/>
    <property type="evidence" value="ECO:0007669"/>
    <property type="project" value="InterPro"/>
</dbReference>
<evidence type="ECO:0000256" key="3">
    <source>
        <dbReference type="ARBA" id="ARBA00022475"/>
    </source>
</evidence>
<dbReference type="PRINTS" id="PR01422">
    <property type="entry name" value="GPR56ORPHANR"/>
</dbReference>
<evidence type="ECO:0000256" key="13">
    <source>
        <dbReference type="ARBA" id="ARBA00066253"/>
    </source>
</evidence>
<evidence type="ECO:0000256" key="15">
    <source>
        <dbReference type="ARBA" id="ARBA00083930"/>
    </source>
</evidence>
<keyword evidence="7" id="KW-0297">G-protein coupled receptor</keyword>
<evidence type="ECO:0000256" key="12">
    <source>
        <dbReference type="ARBA" id="ARBA00023224"/>
    </source>
</evidence>
<evidence type="ECO:0000313" key="22">
    <source>
        <dbReference type="RefSeq" id="XP_012868259.1"/>
    </source>
</evidence>
<evidence type="ECO:0000256" key="14">
    <source>
        <dbReference type="ARBA" id="ARBA00070211"/>
    </source>
</evidence>
<keyword evidence="5 18" id="KW-0732">Signal</keyword>
<evidence type="ECO:0000256" key="16">
    <source>
        <dbReference type="SAM" id="MobiDB-lite"/>
    </source>
</evidence>
<evidence type="ECO:0000259" key="19">
    <source>
        <dbReference type="PROSITE" id="PS50221"/>
    </source>
</evidence>
<dbReference type="PROSITE" id="PS50261">
    <property type="entry name" value="G_PROTEIN_RECEP_F2_4"/>
    <property type="match status" value="1"/>
</dbReference>
<dbReference type="FunFam" id="2.60.220.50:FF:000023">
    <property type="entry name" value="Adhesion G protein-coupled receptor G3"/>
    <property type="match status" value="1"/>
</dbReference>
<dbReference type="SMART" id="SM00303">
    <property type="entry name" value="GPS"/>
    <property type="match status" value="1"/>
</dbReference>
<dbReference type="GO" id="GO:0007189">
    <property type="term" value="P:adenylate cyclase-activating G protein-coupled receptor signaling pathway"/>
    <property type="evidence" value="ECO:0007669"/>
    <property type="project" value="TreeGrafter"/>
</dbReference>
<evidence type="ECO:0000256" key="11">
    <source>
        <dbReference type="ARBA" id="ARBA00023180"/>
    </source>
</evidence>
<feature type="region of interest" description="Disordered" evidence="16">
    <location>
        <begin position="525"/>
        <end position="544"/>
    </location>
</feature>
<protein>
    <recommendedName>
        <fullName evidence="14">Adhesion G protein-coupled receptor G3</fullName>
    </recommendedName>
    <alternativeName>
        <fullName evidence="15">G-protein coupled receptor 97</fullName>
    </alternativeName>
</protein>
<keyword evidence="8 17" id="KW-0472">Membrane</keyword>
<dbReference type="InterPro" id="IPR017981">
    <property type="entry name" value="GPCR_2-like_7TM"/>
</dbReference>
<feature type="transmembrane region" description="Helical" evidence="17">
    <location>
        <begin position="496"/>
        <end position="520"/>
    </location>
</feature>
<dbReference type="InterPro" id="IPR000832">
    <property type="entry name" value="GPCR_2_secretin-like"/>
</dbReference>
<dbReference type="STRING" id="10020.ENSDORP00000012304"/>
<keyword evidence="10 22" id="KW-0675">Receptor</keyword>
<dbReference type="GO" id="GO:0005886">
    <property type="term" value="C:plasma membrane"/>
    <property type="evidence" value="ECO:0007669"/>
    <property type="project" value="UniProtKB-SubCell"/>
</dbReference>
<dbReference type="InterPro" id="IPR046338">
    <property type="entry name" value="GAIN_dom_sf"/>
</dbReference>
<evidence type="ECO:0000256" key="2">
    <source>
        <dbReference type="ARBA" id="ARBA00007343"/>
    </source>
</evidence>
<evidence type="ECO:0000256" key="17">
    <source>
        <dbReference type="SAM" id="Phobius"/>
    </source>
</evidence>
<evidence type="ECO:0000256" key="1">
    <source>
        <dbReference type="ARBA" id="ARBA00004651"/>
    </source>
</evidence>
<feature type="transmembrane region" description="Helical" evidence="17">
    <location>
        <begin position="342"/>
        <end position="363"/>
    </location>
</feature>
<comment type="subunit">
    <text evidence="13">Heterodimer of 2 chains generated by proteolytic processing; the large extracellular N-terminal fragment and the membrane-bound C-terminal fragment predominantly remain associated and non-covalently linked. Interacts with PRTN3; this interaction induces the activation of PAR2. Interacts with GNAO1 (when palmitoylated).</text>
</comment>
<keyword evidence="9" id="KW-1015">Disulfide bond</keyword>
<feature type="transmembrane region" description="Helical" evidence="17">
    <location>
        <begin position="375"/>
        <end position="403"/>
    </location>
</feature>
<dbReference type="InterPro" id="IPR057244">
    <property type="entry name" value="GAIN_B"/>
</dbReference>
<dbReference type="CTD" id="222487"/>
<feature type="domain" description="G-protein coupled receptors family 2 profile 2" evidence="20">
    <location>
        <begin position="265"/>
        <end position="519"/>
    </location>
</feature>
<keyword evidence="12" id="KW-0807">Transducer</keyword>
<dbReference type="PROSITE" id="PS50221">
    <property type="entry name" value="GAIN_B"/>
    <property type="match status" value="1"/>
</dbReference>
<feature type="transmembrane region" description="Helical" evidence="17">
    <location>
        <begin position="423"/>
        <end position="449"/>
    </location>
</feature>
<evidence type="ECO:0000256" key="8">
    <source>
        <dbReference type="ARBA" id="ARBA00023136"/>
    </source>
</evidence>
<dbReference type="Gene3D" id="2.60.220.50">
    <property type="match status" value="1"/>
</dbReference>
<keyword evidence="21" id="KW-1185">Reference proteome</keyword>
<evidence type="ECO:0000256" key="4">
    <source>
        <dbReference type="ARBA" id="ARBA00022692"/>
    </source>
</evidence>
<dbReference type="PANTHER" id="PTHR12011:SF285">
    <property type="entry name" value="ADHESION G PROTEIN-COUPLED RECEPTOR G3"/>
    <property type="match status" value="1"/>
</dbReference>
<dbReference type="GeneID" id="105983058"/>
<dbReference type="InParanoid" id="A0A1S3EWD8"/>
<dbReference type="Gene3D" id="1.20.1070.10">
    <property type="entry name" value="Rhodopsin 7-helix transmembrane proteins"/>
    <property type="match status" value="1"/>
</dbReference>
<evidence type="ECO:0000313" key="21">
    <source>
        <dbReference type="Proteomes" id="UP000081671"/>
    </source>
</evidence>
<feature type="transmembrane region" description="Helical" evidence="17">
    <location>
        <begin position="469"/>
        <end position="490"/>
    </location>
</feature>
<keyword evidence="4 17" id="KW-0812">Transmembrane</keyword>
<dbReference type="PANTHER" id="PTHR12011">
    <property type="entry name" value="ADHESION G-PROTEIN COUPLED RECEPTOR"/>
    <property type="match status" value="1"/>
</dbReference>
<evidence type="ECO:0000256" key="9">
    <source>
        <dbReference type="ARBA" id="ARBA00023157"/>
    </source>
</evidence>
<keyword evidence="3" id="KW-1003">Cell membrane</keyword>
<dbReference type="Pfam" id="PF00002">
    <property type="entry name" value="7tm_2"/>
    <property type="match status" value="1"/>
</dbReference>
<dbReference type="PRINTS" id="PR00249">
    <property type="entry name" value="GPCRSECRETIN"/>
</dbReference>
<dbReference type="InterPro" id="IPR000203">
    <property type="entry name" value="GPS"/>
</dbReference>
<accession>A0A1S3EWD8</accession>
<keyword evidence="6 17" id="KW-1133">Transmembrane helix</keyword>
<dbReference type="FunCoup" id="A0A1S3EWD8">
    <property type="interactions" value="576"/>
</dbReference>
<sequence>MVTLRGLGALLLLLLLASGEEKTHEQGRDSCLLTKGYQYDPFSVKDISNCFTKCSQSGSNPCNVENLQRYWLRYESYLLGKNIVGTVDMPFVKALVQNVSTDISEDLLFSHKFSQVPRQVAKDEDEPPDRVRLPKSLFAALPSNGSTVWLAITVLDISMGDVFKGPRLLLDNGSRVLNSHVVGLSVGHTPVTGLSEPLEITFSHQRQPPNMILTCVFWDGSKGDWNSKGCSTELGAEGTVCRCDHLTFFALLLRPVLDMATVQVLTRISQAGCGVSMIFLAFTMLLYVILRLSLQRFKSEDAPKIHVALSSSLFLLNLAFLINSGSGSQGSPASCWVRAAIFHYFLLCTFTWMGLEAFHLYLLTIRVFNTYFGHYFLKLGLLGWGLPALVVLGTGSANSYGLYTIRDQENRTTLELCWFQKEVALYVTVHSYFLITFLFNAGVLALVAWKIFSLSSVIAGKEPEQSWKAVLTVLGLSSLVGMTWGLAILTPLGLSTIYVFALFNSLQGVFIFCWFTVLYFPTQSTMSSTSGTARLDQAPSVSQE</sequence>
<evidence type="ECO:0000256" key="18">
    <source>
        <dbReference type="SAM" id="SignalP"/>
    </source>
</evidence>
<dbReference type="AlphaFoldDB" id="A0A1S3EWD8"/>
<feature type="domain" description="GAIN-B" evidence="19">
    <location>
        <begin position="105"/>
        <end position="259"/>
    </location>
</feature>
<gene>
    <name evidence="22" type="primary">Adgrg3</name>
</gene>